<sequence>MNKLTILIAVVVCMAVCNARVLQEKKDLYDLHKGLVENGQYDLYEDISKLKYPSDCQRQKLRTYAENCGLIIENGRNHLKVRDPETGAIITDIPHKVKGNGTCRDIINILNGRCQNRYYDSYAAYDSYNGKEY</sequence>
<evidence type="ECO:0000313" key="3">
    <source>
        <dbReference type="Proteomes" id="UP000828390"/>
    </source>
</evidence>
<feature type="chain" id="PRO_5038584304" evidence="1">
    <location>
        <begin position="20"/>
        <end position="133"/>
    </location>
</feature>
<keyword evidence="1" id="KW-0732">Signal</keyword>
<evidence type="ECO:0000256" key="1">
    <source>
        <dbReference type="SAM" id="SignalP"/>
    </source>
</evidence>
<feature type="signal peptide" evidence="1">
    <location>
        <begin position="1"/>
        <end position="19"/>
    </location>
</feature>
<dbReference type="AlphaFoldDB" id="A0A9D4ME16"/>
<dbReference type="Proteomes" id="UP000828390">
    <property type="component" value="Unassembled WGS sequence"/>
</dbReference>
<name>A0A9D4ME16_DREPO</name>
<organism evidence="2 3">
    <name type="scientific">Dreissena polymorpha</name>
    <name type="common">Zebra mussel</name>
    <name type="synonym">Mytilus polymorpha</name>
    <dbReference type="NCBI Taxonomy" id="45954"/>
    <lineage>
        <taxon>Eukaryota</taxon>
        <taxon>Metazoa</taxon>
        <taxon>Spiralia</taxon>
        <taxon>Lophotrochozoa</taxon>
        <taxon>Mollusca</taxon>
        <taxon>Bivalvia</taxon>
        <taxon>Autobranchia</taxon>
        <taxon>Heteroconchia</taxon>
        <taxon>Euheterodonta</taxon>
        <taxon>Imparidentia</taxon>
        <taxon>Neoheterodontei</taxon>
        <taxon>Myida</taxon>
        <taxon>Dreissenoidea</taxon>
        <taxon>Dreissenidae</taxon>
        <taxon>Dreissena</taxon>
    </lineage>
</organism>
<accession>A0A9D4ME16</accession>
<dbReference type="OrthoDB" id="10193347at2759"/>
<comment type="caution">
    <text evidence="2">The sequence shown here is derived from an EMBL/GenBank/DDBJ whole genome shotgun (WGS) entry which is preliminary data.</text>
</comment>
<reference evidence="2" key="1">
    <citation type="journal article" date="2019" name="bioRxiv">
        <title>The Genome of the Zebra Mussel, Dreissena polymorpha: A Resource for Invasive Species Research.</title>
        <authorList>
            <person name="McCartney M.A."/>
            <person name="Auch B."/>
            <person name="Kono T."/>
            <person name="Mallez S."/>
            <person name="Zhang Y."/>
            <person name="Obille A."/>
            <person name="Becker A."/>
            <person name="Abrahante J.E."/>
            <person name="Garbe J."/>
            <person name="Badalamenti J.P."/>
            <person name="Herman A."/>
            <person name="Mangelson H."/>
            <person name="Liachko I."/>
            <person name="Sullivan S."/>
            <person name="Sone E.D."/>
            <person name="Koren S."/>
            <person name="Silverstein K.A.T."/>
            <person name="Beckman K.B."/>
            <person name="Gohl D.M."/>
        </authorList>
    </citation>
    <scope>NUCLEOTIDE SEQUENCE</scope>
    <source>
        <strain evidence="2">Duluth1</strain>
        <tissue evidence="2">Whole animal</tissue>
    </source>
</reference>
<dbReference type="EMBL" id="JAIWYP010000002">
    <property type="protein sequence ID" value="KAH3874536.1"/>
    <property type="molecule type" value="Genomic_DNA"/>
</dbReference>
<evidence type="ECO:0000313" key="2">
    <source>
        <dbReference type="EMBL" id="KAH3874536.1"/>
    </source>
</evidence>
<reference evidence="2" key="2">
    <citation type="submission" date="2020-11" db="EMBL/GenBank/DDBJ databases">
        <authorList>
            <person name="McCartney M.A."/>
            <person name="Auch B."/>
            <person name="Kono T."/>
            <person name="Mallez S."/>
            <person name="Becker A."/>
            <person name="Gohl D.M."/>
            <person name="Silverstein K.A.T."/>
            <person name="Koren S."/>
            <person name="Bechman K.B."/>
            <person name="Herman A."/>
            <person name="Abrahante J.E."/>
            <person name="Garbe J."/>
        </authorList>
    </citation>
    <scope>NUCLEOTIDE SEQUENCE</scope>
    <source>
        <strain evidence="2">Duluth1</strain>
        <tissue evidence="2">Whole animal</tissue>
    </source>
</reference>
<proteinExistence type="predicted"/>
<protein>
    <submittedName>
        <fullName evidence="2">Uncharacterized protein</fullName>
    </submittedName>
</protein>
<gene>
    <name evidence="2" type="ORF">DPMN_037781</name>
</gene>
<keyword evidence="3" id="KW-1185">Reference proteome</keyword>